<name>A0ABX0JTI5_9PROT</name>
<reference evidence="3 4" key="1">
    <citation type="journal article" date="2020" name="Int. J. Syst. Evol. Microbiol.">
        <title>Novel acetic acid bacteria from cider fermentations: Acetobacter conturbans sp. nov. and Acetobacter fallax sp. nov.</title>
        <authorList>
            <person name="Sombolestani A.S."/>
            <person name="Cleenwerck I."/>
            <person name="Cnockaert M."/>
            <person name="Borremans W."/>
            <person name="Wieme A.D."/>
            <person name="De Vuyst L."/>
            <person name="Vandamme P."/>
        </authorList>
    </citation>
    <scope>NUCLEOTIDE SEQUENCE [LARGE SCALE GENOMIC DNA]</scope>
    <source>
        <strain evidence="3 4">LMG 30640</strain>
    </source>
</reference>
<dbReference type="CDD" id="cd03134">
    <property type="entry name" value="GATase1_PfpI_like"/>
    <property type="match status" value="1"/>
</dbReference>
<dbReference type="Pfam" id="PF01965">
    <property type="entry name" value="DJ-1_PfpI"/>
    <property type="match status" value="1"/>
</dbReference>
<proteinExistence type="inferred from homology"/>
<dbReference type="PROSITE" id="PS51276">
    <property type="entry name" value="PEPTIDASE_C56_PFPI"/>
    <property type="match status" value="1"/>
</dbReference>
<dbReference type="Gene3D" id="3.40.50.880">
    <property type="match status" value="1"/>
</dbReference>
<dbReference type="EMBL" id="WOTB01000014">
    <property type="protein sequence ID" value="NHN85265.1"/>
    <property type="molecule type" value="Genomic_DNA"/>
</dbReference>
<dbReference type="PANTHER" id="PTHR42733:SF12">
    <property type="entry name" value="PROTEINASE"/>
    <property type="match status" value="1"/>
</dbReference>
<comment type="similarity">
    <text evidence="1">Belongs to the peptidase C56 family.</text>
</comment>
<dbReference type="PROSITE" id="PS51273">
    <property type="entry name" value="GATASE_TYPE_1"/>
    <property type="match status" value="1"/>
</dbReference>
<dbReference type="Proteomes" id="UP000635278">
    <property type="component" value="Unassembled WGS sequence"/>
</dbReference>
<evidence type="ECO:0000313" key="4">
    <source>
        <dbReference type="Proteomes" id="UP000635278"/>
    </source>
</evidence>
<dbReference type="PANTHER" id="PTHR42733">
    <property type="entry name" value="DJ-1 PROTEIN"/>
    <property type="match status" value="1"/>
</dbReference>
<dbReference type="InterPro" id="IPR029062">
    <property type="entry name" value="Class_I_gatase-like"/>
</dbReference>
<feature type="domain" description="DJ-1/PfpI" evidence="2">
    <location>
        <begin position="3"/>
        <end position="170"/>
    </location>
</feature>
<evidence type="ECO:0000259" key="2">
    <source>
        <dbReference type="Pfam" id="PF01965"/>
    </source>
</evidence>
<dbReference type="NCBIfam" id="TIGR01382">
    <property type="entry name" value="PfpI"/>
    <property type="match status" value="1"/>
</dbReference>
<keyword evidence="4" id="KW-1185">Reference proteome</keyword>
<protein>
    <submittedName>
        <fullName evidence="3">DJ-1/PfpI/YhbO family deglycase/protease</fullName>
    </submittedName>
</protein>
<dbReference type="InterPro" id="IPR006286">
    <property type="entry name" value="C56_PfpI-like"/>
</dbReference>
<dbReference type="SUPFAM" id="SSF52317">
    <property type="entry name" value="Class I glutamine amidotransferase-like"/>
    <property type="match status" value="1"/>
</dbReference>
<dbReference type="InterPro" id="IPR002818">
    <property type="entry name" value="DJ-1/PfpI"/>
</dbReference>
<dbReference type="RefSeq" id="WP_173583657.1">
    <property type="nucleotide sequence ID" value="NZ_WOTB01000014.1"/>
</dbReference>
<evidence type="ECO:0000256" key="1">
    <source>
        <dbReference type="ARBA" id="ARBA00008542"/>
    </source>
</evidence>
<gene>
    <name evidence="3" type="ORF">GOB93_11515</name>
</gene>
<organism evidence="3 4">
    <name type="scientific">Acetobacter musti</name>
    <dbReference type="NCBI Taxonomy" id="864732"/>
    <lineage>
        <taxon>Bacteria</taxon>
        <taxon>Pseudomonadati</taxon>
        <taxon>Pseudomonadota</taxon>
        <taxon>Alphaproteobacteria</taxon>
        <taxon>Acetobacterales</taxon>
        <taxon>Acetobacteraceae</taxon>
        <taxon>Acetobacter</taxon>
    </lineage>
</organism>
<sequence>MTRKIAVLAADGTEEIELTSPVDALRKAGAEVVIISLEKGEFQAVKGDIYPSGKLKADLAVKDASAGDYDALLLPGGVASPDKLRVDETAVRFVRDMIDAGKPVAVICHGSQTLIETGALRGKTVTSWPAIKTDLKNAGATWVDQAVVTDGQFLFSRCPDDLEKFNPATIRHFGIS</sequence>
<evidence type="ECO:0000313" key="3">
    <source>
        <dbReference type="EMBL" id="NHN85265.1"/>
    </source>
</evidence>
<comment type="caution">
    <text evidence="3">The sequence shown here is derived from an EMBL/GenBank/DDBJ whole genome shotgun (WGS) entry which is preliminary data.</text>
</comment>
<accession>A0ABX0JTI5</accession>